<proteinExistence type="predicted"/>
<reference evidence="5" key="2">
    <citation type="submission" date="2018-05" db="EMBL/GenBank/DDBJ databases">
        <title>Genome Sequencing of selected type strains of the family Eggerthellaceae.</title>
        <authorList>
            <person name="Danylec N."/>
            <person name="Stoll D.A."/>
            <person name="Doetsch A."/>
            <person name="Huch M."/>
        </authorList>
    </citation>
    <scope>NUCLEOTIDE SEQUENCE [LARGE SCALE GENOMIC DNA]</scope>
    <source>
        <strain evidence="5">DSM 16107</strain>
    </source>
</reference>
<evidence type="ECO:0000313" key="4">
    <source>
        <dbReference type="Proteomes" id="UP000253817"/>
    </source>
</evidence>
<dbReference type="RefSeq" id="WP_114547855.1">
    <property type="nucleotide sequence ID" value="NZ_PPTT01000047.1"/>
</dbReference>
<dbReference type="GO" id="GO:0007059">
    <property type="term" value="P:chromosome segregation"/>
    <property type="evidence" value="ECO:0007669"/>
    <property type="project" value="TreeGrafter"/>
</dbReference>
<organism evidence="3 5">
    <name type="scientific">Eggerthella sinensis</name>
    <dbReference type="NCBI Taxonomy" id="242230"/>
    <lineage>
        <taxon>Bacteria</taxon>
        <taxon>Bacillati</taxon>
        <taxon>Actinomycetota</taxon>
        <taxon>Coriobacteriia</taxon>
        <taxon>Eggerthellales</taxon>
        <taxon>Eggerthellaceae</taxon>
        <taxon>Eggerthella</taxon>
    </lineage>
</organism>
<dbReference type="EMBL" id="QICC01000083">
    <property type="protein sequence ID" value="RNM40419.1"/>
    <property type="molecule type" value="Genomic_DNA"/>
</dbReference>
<reference evidence="3" key="3">
    <citation type="journal article" date="2019" name="Microbiol. Resour. Announc.">
        <title>Draft Genome Sequences of Type Strains of Gordonibacter faecihominis, Paraeggerthella hongkongensis, Parvibacter caecicola,Slackia equolifaciens, Slackia faecicanis, and Slackia isoflavoniconvertens.</title>
        <authorList>
            <person name="Danylec N."/>
            <person name="Stoll D.A."/>
            <person name="Dotsch A."/>
            <person name="Huch M."/>
        </authorList>
    </citation>
    <scope>NUCLEOTIDE SEQUENCE</scope>
    <source>
        <strain evidence="3">DSM 16107</strain>
    </source>
</reference>
<dbReference type="Pfam" id="PF02195">
    <property type="entry name" value="ParB_N"/>
    <property type="match status" value="1"/>
</dbReference>
<evidence type="ECO:0000313" key="3">
    <source>
        <dbReference type="EMBL" id="RNM40419.1"/>
    </source>
</evidence>
<dbReference type="OrthoDB" id="3189190at2"/>
<dbReference type="InterPro" id="IPR003115">
    <property type="entry name" value="ParB_N"/>
</dbReference>
<reference evidence="2 4" key="1">
    <citation type="journal article" date="2018" name="Elife">
        <title>Discovery and characterization of a prevalent human gut bacterial enzyme sufficient for the inactivation of a family of plant toxins.</title>
        <authorList>
            <person name="Koppel N."/>
            <person name="Bisanz J.E."/>
            <person name="Pandelia M.E."/>
            <person name="Turnbaugh P.J."/>
            <person name="Balskus E.P."/>
        </authorList>
    </citation>
    <scope>NUCLEOTIDE SEQUENCE [LARGE SCALE GENOMIC DNA]</scope>
    <source>
        <strain evidence="2 4">DSM 16107</strain>
    </source>
</reference>
<sequence length="282" mass="31593">MSYTTMTLPVDEIQSHPENDFTMDERELQELVDSIRSEGLGQLPLVRQLPDGAYQMIAGHRRLEAYRRLAREDASFARIPVTLVDDLDDARARVLLNVTNLVTRRLSQEERGARYAAIGREVPALRATDASLKGVRTNDIIARIVTEETGQAVSPATVKRAIAAEKRLREAHDQAEQLTGELDENWRVEAQAGALDPLTMRAISELPPQKQRDLFAEYQRKEMTPGQLKAHLKAMRPKTSADAARALQMAIRSAEEVRAMDREGVPLPQGLIRKLQSLVSQL</sequence>
<dbReference type="PANTHER" id="PTHR33375:SF1">
    <property type="entry name" value="CHROMOSOME-PARTITIONING PROTEIN PARB-RELATED"/>
    <property type="match status" value="1"/>
</dbReference>
<keyword evidence="4" id="KW-1185">Reference proteome</keyword>
<dbReference type="Proteomes" id="UP000270112">
    <property type="component" value="Unassembled WGS sequence"/>
</dbReference>
<gene>
    <name evidence="2" type="ORF">C1876_16735</name>
    <name evidence="3" type="ORF">DMP09_14370</name>
</gene>
<dbReference type="InterPro" id="IPR036086">
    <property type="entry name" value="ParB/Sulfiredoxin_sf"/>
</dbReference>
<dbReference type="SMART" id="SM00470">
    <property type="entry name" value="ParB"/>
    <property type="match status" value="1"/>
</dbReference>
<comment type="caution">
    <text evidence="3">The sequence shown here is derived from an EMBL/GenBank/DDBJ whole genome shotgun (WGS) entry which is preliminary data.</text>
</comment>
<dbReference type="EMBL" id="PPTT01000047">
    <property type="protein sequence ID" value="RDB64028.1"/>
    <property type="molecule type" value="Genomic_DNA"/>
</dbReference>
<dbReference type="AlphaFoldDB" id="A0A3N0ITU3"/>
<evidence type="ECO:0000259" key="1">
    <source>
        <dbReference type="SMART" id="SM00470"/>
    </source>
</evidence>
<dbReference type="InterPro" id="IPR050336">
    <property type="entry name" value="Chromosome_partition/occlusion"/>
</dbReference>
<protein>
    <submittedName>
        <fullName evidence="3">Chromosome partitioning protein ParB</fullName>
    </submittedName>
</protein>
<evidence type="ECO:0000313" key="5">
    <source>
        <dbReference type="Proteomes" id="UP000270112"/>
    </source>
</evidence>
<dbReference type="Proteomes" id="UP000253817">
    <property type="component" value="Unassembled WGS sequence"/>
</dbReference>
<feature type="domain" description="ParB-like N-terminal" evidence="1">
    <location>
        <begin position="6"/>
        <end position="98"/>
    </location>
</feature>
<name>A0A3N0ITU3_9ACTN</name>
<dbReference type="Gene3D" id="3.90.1530.10">
    <property type="entry name" value="Conserved hypothetical protein from pyrococcus furiosus pfu- 392566-001, ParB domain"/>
    <property type="match status" value="1"/>
</dbReference>
<accession>A0A3N0ITU3</accession>
<dbReference type="GO" id="GO:0005694">
    <property type="term" value="C:chromosome"/>
    <property type="evidence" value="ECO:0007669"/>
    <property type="project" value="TreeGrafter"/>
</dbReference>
<dbReference type="SUPFAM" id="SSF110849">
    <property type="entry name" value="ParB/Sulfiredoxin"/>
    <property type="match status" value="1"/>
</dbReference>
<evidence type="ECO:0000313" key="2">
    <source>
        <dbReference type="EMBL" id="RDB64028.1"/>
    </source>
</evidence>
<dbReference type="PANTHER" id="PTHR33375">
    <property type="entry name" value="CHROMOSOME-PARTITIONING PROTEIN PARB-RELATED"/>
    <property type="match status" value="1"/>
</dbReference>